<dbReference type="STRING" id="180332.GCA_000797495_05834"/>
<dbReference type="PANTHER" id="PTHR36848:SF2">
    <property type="entry name" value="SECRETED PROTEIN"/>
    <property type="match status" value="1"/>
</dbReference>
<dbReference type="InterPro" id="IPR053161">
    <property type="entry name" value="Ulvan_degrading_GH"/>
</dbReference>
<evidence type="ECO:0000313" key="1">
    <source>
        <dbReference type="EMBL" id="TLD00317.1"/>
    </source>
</evidence>
<accession>A0A4U8Q6B5</accession>
<protein>
    <recommendedName>
        <fullName evidence="3">Alpha-L-rhamnosidase</fullName>
    </recommendedName>
</protein>
<proteinExistence type="predicted"/>
<organism evidence="1 2">
    <name type="scientific">Robinsoniella peoriensis</name>
    <dbReference type="NCBI Taxonomy" id="180332"/>
    <lineage>
        <taxon>Bacteria</taxon>
        <taxon>Bacillati</taxon>
        <taxon>Bacillota</taxon>
        <taxon>Clostridia</taxon>
        <taxon>Lachnospirales</taxon>
        <taxon>Lachnospiraceae</taxon>
        <taxon>Robinsoniella</taxon>
    </lineage>
</organism>
<comment type="caution">
    <text evidence="1">The sequence shown here is derived from an EMBL/GenBank/DDBJ whole genome shotgun (WGS) entry which is preliminary data.</text>
</comment>
<evidence type="ECO:0000313" key="2">
    <source>
        <dbReference type="Proteomes" id="UP000306509"/>
    </source>
</evidence>
<gene>
    <name evidence="1" type="ORF">DSM106044_02803</name>
</gene>
<reference evidence="1 2" key="1">
    <citation type="journal article" date="2019" name="Anaerobe">
        <title>Detection of Robinsoniella peoriensis in multiple bone samples of a trauma patient.</title>
        <authorList>
            <person name="Schrottner P."/>
            <person name="Hartwich K."/>
            <person name="Bunk B."/>
            <person name="Schober I."/>
            <person name="Helbig S."/>
            <person name="Rudolph W.W."/>
            <person name="Gunzer F."/>
        </authorList>
    </citation>
    <scope>NUCLEOTIDE SEQUENCE [LARGE SCALE GENOMIC DNA]</scope>
    <source>
        <strain evidence="1 2">DSM 106044</strain>
    </source>
</reference>
<sequence length="1066" mass="123365">MLYKLKTEALSGEEFQNPGCEYRGAPFWAWNCRLDQKQLLKQISYFKEMGMGGFHIHCRVGLDTGYMGREFLEDVKACKDEAKRQDLLCWLYDEDRWPSGSAGGMVTREQAYRSRFLVFQPENWTDAAEETPMSAAKAVRSNHNKLLARYEIKLDPKGYLISGRVLKPGEEGGNVWTASLEISGDTPWFNNQAYVNTLDKKAIDRFIELTHEVYYRELGKDFGGQIPAIFTDEPQTSHKEVLDTPFTYKPVILPFTDDFEDTFYKCFGISVLDHLPELIWELGEQKASQVRYLYHLHVCQRFSEAFGDNVGTWCSSHGIALTGHMMNEWTLHSQTMAAGEVMRPMKEFGLPGIDMLCDRRELSTAKQAQSVAHQYGREGVMSEIYGVTGWDFDFRNHKLAGDWQAALGVTVRVPHLTWASMEGEGKRDYPASIGYQSPWYKEYSYIENHFARLAAVLTRGMPGVRIGVIHPVESYWMYWGNQKQTAVIRQELEYNFSNVIDWMLYGLLDFDFISEALLSDGSKSLHGSREKFCMGEMNYEVVIVPGCHTLRSSTVDKLKEFAAHGGKVIFMGNIPRYVDAVESNAVVLLSQQCEKIQYSSPQLLEALKPWRDIDICVENTEGKDPTRMEHRENGLRSANMFYQLREEEERKWLFICHVNKPRNEHITHMEKWEIWVKGIYSPVVYDTLSGEIYDIHADYADQKTKIIYYGSQHDSLLLELKKEKQEEKKQQEKKQLEKPSLCYSWDKSVREKKDLPQPDSYRLTEPNVCLLDMAEYAFDDGEFMPEEEILRIDNLFRKELGYPLRMEALAQPWTQKEEEIPRHILKLRFTIDSETVVESAEIAMEHPENVRMEWNGEPINGADSGWFVDECIRKRKVGQIKKGKNQLVIHIPFQKKTNVEWCYLLGNFGVQVSGRMKKLIKMPGELHYGNFVNQGFPFYAGNMEYEVSVYSKEGRLCLETSHYRGALITVDLDGKRGGTIALAPYILDLGEVNEGWHRMTIRLYGNRINAFGAVHNADTQEEWYGPNLWRTTGNKWSYEYQLKEMGILTTPQYWIAEKETNDDEEL</sequence>
<dbReference type="EMBL" id="QGQD01000056">
    <property type="protein sequence ID" value="TLD00317.1"/>
    <property type="molecule type" value="Genomic_DNA"/>
</dbReference>
<dbReference type="InterPro" id="IPR029062">
    <property type="entry name" value="Class_I_gatase-like"/>
</dbReference>
<dbReference type="Proteomes" id="UP000306509">
    <property type="component" value="Unassembled WGS sequence"/>
</dbReference>
<dbReference type="PANTHER" id="PTHR36848">
    <property type="entry name" value="DNA-BINDING PROTEIN (PUTATIVE SECRETED PROTEIN)-RELATED"/>
    <property type="match status" value="1"/>
</dbReference>
<keyword evidence="2" id="KW-1185">Reference proteome</keyword>
<dbReference type="CDD" id="cd03143">
    <property type="entry name" value="A4_beta-galactosidase_middle_domain"/>
    <property type="match status" value="1"/>
</dbReference>
<name>A0A4U8Q6B5_9FIRM</name>
<evidence type="ECO:0008006" key="3">
    <source>
        <dbReference type="Google" id="ProtNLM"/>
    </source>
</evidence>
<dbReference type="AlphaFoldDB" id="A0A4U8Q6B5"/>
<dbReference type="RefSeq" id="WP_138002652.1">
    <property type="nucleotide sequence ID" value="NZ_QGQD01000056.1"/>
</dbReference>
<dbReference type="Gene3D" id="3.40.50.880">
    <property type="match status" value="1"/>
</dbReference>